<dbReference type="GO" id="GO:0017004">
    <property type="term" value="P:cytochrome complex assembly"/>
    <property type="evidence" value="ECO:0007669"/>
    <property type="project" value="UniProtKB-KW"/>
</dbReference>
<feature type="chain" id="PRO_5004627591" description="Thioredoxin domain-containing protein" evidence="5">
    <location>
        <begin position="20"/>
        <end position="459"/>
    </location>
</feature>
<keyword evidence="2" id="KW-0201">Cytochrome c-type biogenesis</keyword>
<dbReference type="SUPFAM" id="SSF52833">
    <property type="entry name" value="Thioredoxin-like"/>
    <property type="match status" value="1"/>
</dbReference>
<dbReference type="Gene3D" id="3.40.30.10">
    <property type="entry name" value="Glutaredoxin"/>
    <property type="match status" value="1"/>
</dbReference>
<dbReference type="PROSITE" id="PS51352">
    <property type="entry name" value="THIOREDOXIN_2"/>
    <property type="match status" value="1"/>
</dbReference>
<keyword evidence="4" id="KW-0676">Redox-active center</keyword>
<dbReference type="eggNOG" id="COG0526">
    <property type="taxonomic scope" value="Bacteria"/>
</dbReference>
<evidence type="ECO:0000256" key="5">
    <source>
        <dbReference type="SAM" id="SignalP"/>
    </source>
</evidence>
<keyword evidence="3" id="KW-1015">Disulfide bond</keyword>
<keyword evidence="5" id="KW-0732">Signal</keyword>
<evidence type="ECO:0000256" key="4">
    <source>
        <dbReference type="ARBA" id="ARBA00023284"/>
    </source>
</evidence>
<dbReference type="AlphaFoldDB" id="U2HX68"/>
<dbReference type="EMBL" id="ATDL01000010">
    <property type="protein sequence ID" value="ERJ60122.1"/>
    <property type="molecule type" value="Genomic_DNA"/>
</dbReference>
<proteinExistence type="predicted"/>
<dbReference type="CDD" id="cd02966">
    <property type="entry name" value="TlpA_like_family"/>
    <property type="match status" value="1"/>
</dbReference>
<dbReference type="InterPro" id="IPR036249">
    <property type="entry name" value="Thioredoxin-like_sf"/>
</dbReference>
<organism evidence="7 8">
    <name type="scientific">Sphingobacterium paucimobilis HER1398</name>
    <dbReference type="NCBI Taxonomy" id="1346330"/>
    <lineage>
        <taxon>Bacteria</taxon>
        <taxon>Pseudomonadati</taxon>
        <taxon>Bacteroidota</taxon>
        <taxon>Sphingobacteriia</taxon>
        <taxon>Sphingobacteriales</taxon>
        <taxon>Sphingobacteriaceae</taxon>
        <taxon>Sphingobacterium</taxon>
    </lineage>
</organism>
<dbReference type="Pfam" id="PF08534">
    <property type="entry name" value="Redoxin"/>
    <property type="match status" value="1"/>
</dbReference>
<evidence type="ECO:0000256" key="2">
    <source>
        <dbReference type="ARBA" id="ARBA00022748"/>
    </source>
</evidence>
<feature type="signal peptide" evidence="5">
    <location>
        <begin position="1"/>
        <end position="19"/>
    </location>
</feature>
<dbReference type="InterPro" id="IPR013766">
    <property type="entry name" value="Thioredoxin_domain"/>
</dbReference>
<dbReference type="Proteomes" id="UP000016584">
    <property type="component" value="Unassembled WGS sequence"/>
</dbReference>
<evidence type="ECO:0000313" key="7">
    <source>
        <dbReference type="EMBL" id="ERJ60122.1"/>
    </source>
</evidence>
<dbReference type="STRING" id="1346330.M472_15260"/>
<dbReference type="PATRIC" id="fig|1346330.5.peg.1441"/>
<comment type="subcellular location">
    <subcellularLocation>
        <location evidence="1">Cell envelope</location>
    </subcellularLocation>
</comment>
<dbReference type="InterPro" id="IPR050553">
    <property type="entry name" value="Thioredoxin_ResA/DsbE_sf"/>
</dbReference>
<dbReference type="InterPro" id="IPR017937">
    <property type="entry name" value="Thioredoxin_CS"/>
</dbReference>
<feature type="domain" description="Thioredoxin" evidence="6">
    <location>
        <begin position="316"/>
        <end position="457"/>
    </location>
</feature>
<dbReference type="RefSeq" id="WP_021069622.1">
    <property type="nucleotide sequence ID" value="NZ_ATDL01000010.1"/>
</dbReference>
<evidence type="ECO:0000259" key="6">
    <source>
        <dbReference type="PROSITE" id="PS51352"/>
    </source>
</evidence>
<dbReference type="InterPro" id="IPR013740">
    <property type="entry name" value="Redoxin"/>
</dbReference>
<evidence type="ECO:0000256" key="3">
    <source>
        <dbReference type="ARBA" id="ARBA00023157"/>
    </source>
</evidence>
<comment type="caution">
    <text evidence="7">The sequence shown here is derived from an EMBL/GenBank/DDBJ whole genome shotgun (WGS) entry which is preliminary data.</text>
</comment>
<evidence type="ECO:0000256" key="1">
    <source>
        <dbReference type="ARBA" id="ARBA00004196"/>
    </source>
</evidence>
<protein>
    <recommendedName>
        <fullName evidence="6">Thioredoxin domain-containing protein</fullName>
    </recommendedName>
</protein>
<evidence type="ECO:0000313" key="8">
    <source>
        <dbReference type="Proteomes" id="UP000016584"/>
    </source>
</evidence>
<dbReference type="PANTHER" id="PTHR42852">
    <property type="entry name" value="THIOL:DISULFIDE INTERCHANGE PROTEIN DSBE"/>
    <property type="match status" value="1"/>
</dbReference>
<keyword evidence="8" id="KW-1185">Reference proteome</keyword>
<dbReference type="PROSITE" id="PS00194">
    <property type="entry name" value="THIOREDOXIN_1"/>
    <property type="match status" value="1"/>
</dbReference>
<dbReference type="GO" id="GO:0016491">
    <property type="term" value="F:oxidoreductase activity"/>
    <property type="evidence" value="ECO:0007669"/>
    <property type="project" value="InterPro"/>
</dbReference>
<sequence length="459" mass="51682">MRKTLLTLFAALSGAALFAQQPVQVKGILDREFVRPIKLFKVVEGNMQEIASAVPQGDNKFGFTFYPDYEGFYALGTGEIGSQTDNLTFYFKGGEELELNITDFSYDLIGNKNSKENQILAKWHKEANTVENKAFSWQRVQSSFVDFFPELEILTKKADTFAQHNKSGNKKFDAFLPTFIKWDMAANATNFLNTPRTVHPAVEEYSSYYSTISLSDFSKSASTVYNMPWGDRTLGGVASVEARIKNRPYIQGIEGLQNSIALLNNDTLKGDAVLTYLARQKDYTAYKEAADKYRSFFLTDSQKKRAIAIMNDMAQLKAGDQGLNFSFPDNNGKSVKFSDLKGKVVLVDVWATWCGPCKAEIPHLKKLEEEMKGTDVQVVSISVDEEKDKEKWLKMIKDENLGGIQLFASGWGAIAEYYKIKGIPRFMVFDRDGKIVTVDSPRPSNPELKQLLENVLSKK</sequence>
<reference evidence="7 8" key="1">
    <citation type="journal article" date="2013" name="Genome Announc.">
        <title>The Draft Genome Sequence of Sphingomonas paucimobilis Strain HER1398 (Proteobacteria), Host to the Giant PAU Phage, Indicates That It Is a Member of the Genus Sphingobacterium (Bacteroidetes).</title>
        <authorList>
            <person name="White R.A.III."/>
            <person name="Suttle C.A."/>
        </authorList>
    </citation>
    <scope>NUCLEOTIDE SEQUENCE [LARGE SCALE GENOMIC DNA]</scope>
    <source>
        <strain evidence="7 8">HER1398</strain>
    </source>
</reference>
<gene>
    <name evidence="7" type="ORF">M472_15260</name>
</gene>
<accession>U2HX68</accession>
<dbReference type="GO" id="GO:0030313">
    <property type="term" value="C:cell envelope"/>
    <property type="evidence" value="ECO:0007669"/>
    <property type="project" value="UniProtKB-SubCell"/>
</dbReference>
<name>U2HX68_9SPHI</name>
<dbReference type="PANTHER" id="PTHR42852:SF6">
    <property type="entry name" value="THIOL:DISULFIDE INTERCHANGE PROTEIN DSBE"/>
    <property type="match status" value="1"/>
</dbReference>
<dbReference type="OrthoDB" id="1095575at2"/>